<dbReference type="InterPro" id="IPR050383">
    <property type="entry name" value="GlyoxalaseI/FosfomycinResist"/>
</dbReference>
<evidence type="ECO:0000313" key="2">
    <source>
        <dbReference type="EMBL" id="CAA9243681.1"/>
    </source>
</evidence>
<dbReference type="PROSITE" id="PS51819">
    <property type="entry name" value="VOC"/>
    <property type="match status" value="1"/>
</dbReference>
<dbReference type="Gene3D" id="3.10.180.10">
    <property type="entry name" value="2,3-Dihydroxybiphenyl 1,2-Dioxygenase, domain 1"/>
    <property type="match status" value="1"/>
</dbReference>
<dbReference type="AlphaFoldDB" id="A0A6J4I8A1"/>
<dbReference type="SUPFAM" id="SSF54593">
    <property type="entry name" value="Glyoxalase/Bleomycin resistance protein/Dihydroxybiphenyl dioxygenase"/>
    <property type="match status" value="1"/>
</dbReference>
<dbReference type="InterPro" id="IPR037523">
    <property type="entry name" value="VOC_core"/>
</dbReference>
<dbReference type="InterPro" id="IPR004360">
    <property type="entry name" value="Glyas_Fos-R_dOase_dom"/>
</dbReference>
<dbReference type="EMBL" id="CADCTO010000198">
    <property type="protein sequence ID" value="CAA9243681.1"/>
    <property type="molecule type" value="Genomic_DNA"/>
</dbReference>
<dbReference type="Pfam" id="PF00903">
    <property type="entry name" value="Glyoxalase"/>
    <property type="match status" value="1"/>
</dbReference>
<protein>
    <recommendedName>
        <fullName evidence="1">VOC domain-containing protein</fullName>
    </recommendedName>
</protein>
<sequence length="116" mass="12876">MEQVPVLGIEEIVIEVSDLDRAVAFYQDVVGLKLRSRGTEEAWFKVGEQWLAVFLKGRAGIGPHFAFRVAEDEVERARQELEAQGVPVETSDYSGGASVYICDPDGNKIELHGKRV</sequence>
<dbReference type="InterPro" id="IPR029068">
    <property type="entry name" value="Glyas_Bleomycin-R_OHBP_Dase"/>
</dbReference>
<name>A0A6J4I8A1_9BACT</name>
<feature type="domain" description="VOC" evidence="1">
    <location>
        <begin position="8"/>
        <end position="114"/>
    </location>
</feature>
<accession>A0A6J4I8A1</accession>
<organism evidence="2">
    <name type="scientific">uncultured Armatimonadetes bacterium</name>
    <dbReference type="NCBI Taxonomy" id="157466"/>
    <lineage>
        <taxon>Bacteria</taxon>
        <taxon>Bacillati</taxon>
        <taxon>Armatimonadota</taxon>
        <taxon>environmental samples</taxon>
    </lineage>
</organism>
<dbReference type="PANTHER" id="PTHR21366">
    <property type="entry name" value="GLYOXALASE FAMILY PROTEIN"/>
    <property type="match status" value="1"/>
</dbReference>
<gene>
    <name evidence="2" type="ORF">AVDCRST_MAG63-1657</name>
</gene>
<proteinExistence type="predicted"/>
<evidence type="ECO:0000259" key="1">
    <source>
        <dbReference type="PROSITE" id="PS51819"/>
    </source>
</evidence>
<reference evidence="2" key="1">
    <citation type="submission" date="2020-02" db="EMBL/GenBank/DDBJ databases">
        <authorList>
            <person name="Meier V. D."/>
        </authorList>
    </citation>
    <scope>NUCLEOTIDE SEQUENCE</scope>
    <source>
        <strain evidence="2">AVDCRST_MAG63</strain>
    </source>
</reference>